<dbReference type="InterPro" id="IPR027417">
    <property type="entry name" value="P-loop_NTPase"/>
</dbReference>
<dbReference type="SUPFAM" id="SSF48403">
    <property type="entry name" value="Ankyrin repeat"/>
    <property type="match status" value="1"/>
</dbReference>
<dbReference type="InterPro" id="IPR056884">
    <property type="entry name" value="NPHP3-like_N"/>
</dbReference>
<feature type="repeat" description="ANK" evidence="2">
    <location>
        <begin position="821"/>
        <end position="853"/>
    </location>
</feature>
<dbReference type="Pfam" id="PF12796">
    <property type="entry name" value="Ank_2"/>
    <property type="match status" value="1"/>
</dbReference>
<reference evidence="4" key="2">
    <citation type="journal article" date="2020" name="Nat. Commun.">
        <title>Large-scale genome sequencing of mycorrhizal fungi provides insights into the early evolution of symbiotic traits.</title>
        <authorList>
            <person name="Miyauchi S."/>
            <person name="Kiss E."/>
            <person name="Kuo A."/>
            <person name="Drula E."/>
            <person name="Kohler A."/>
            <person name="Sanchez-Garcia M."/>
            <person name="Morin E."/>
            <person name="Andreopoulos B."/>
            <person name="Barry K.W."/>
            <person name="Bonito G."/>
            <person name="Buee M."/>
            <person name="Carver A."/>
            <person name="Chen C."/>
            <person name="Cichocki N."/>
            <person name="Clum A."/>
            <person name="Culley D."/>
            <person name="Crous P.W."/>
            <person name="Fauchery L."/>
            <person name="Girlanda M."/>
            <person name="Hayes R.D."/>
            <person name="Keri Z."/>
            <person name="LaButti K."/>
            <person name="Lipzen A."/>
            <person name="Lombard V."/>
            <person name="Magnuson J."/>
            <person name="Maillard F."/>
            <person name="Murat C."/>
            <person name="Nolan M."/>
            <person name="Ohm R.A."/>
            <person name="Pangilinan J."/>
            <person name="Pereira M.F."/>
            <person name="Perotto S."/>
            <person name="Peter M."/>
            <person name="Pfister S."/>
            <person name="Riley R."/>
            <person name="Sitrit Y."/>
            <person name="Stielow J.B."/>
            <person name="Szollosi G."/>
            <person name="Zifcakova L."/>
            <person name="Stursova M."/>
            <person name="Spatafora J.W."/>
            <person name="Tedersoo L."/>
            <person name="Vaario L.M."/>
            <person name="Yamada A."/>
            <person name="Yan M."/>
            <person name="Wang P."/>
            <person name="Xu J."/>
            <person name="Bruns T."/>
            <person name="Baldrian P."/>
            <person name="Vilgalys R."/>
            <person name="Dunand C."/>
            <person name="Henrissat B."/>
            <person name="Grigoriev I.V."/>
            <person name="Hibbett D."/>
            <person name="Nagy L.G."/>
            <person name="Martin F.M."/>
        </authorList>
    </citation>
    <scope>NUCLEOTIDE SEQUENCE</scope>
    <source>
        <strain evidence="4">Prilba</strain>
    </source>
</reference>
<evidence type="ECO:0000313" key="5">
    <source>
        <dbReference type="Proteomes" id="UP000759537"/>
    </source>
</evidence>
<sequence length="873" mass="97754">MNHQSGSSSFQVLFESALQDYETQTGTPLASHPLAQQFQNCQSVESVTALLQEQAQAFSNFRENDKIFKLLKGVVSGLSKVSATATLGHAIGMSIPPADAIHTGLGILLAAFKGVTADLDALVDLLESVEHFLKRLNIYTKIPPTHAMTEIVVKIIVELLSTLALATKQLRQGRPKKFVKKFFGENEVDVILQRLDRLTQDEARTTAAQTLEVVYGLVQNMRVVIDDSKTSADSVREALEIIQEMASDMNKSKRDKLQEDVRRWLSPPDPWKNHNLARGSRHTGTASWFVSSSTLPEWKSSGPRSLLWMHGKPGAGKSVLCSTIIDNIDTMRKSGLASLAFFYCDFREDDKKDLRGLLSSVLIQLCHQSDSYSQILSRFYLEHENGSKHPSDEELVQCLKDILGVPGQAGVYLVIDGLDECSNTSAMPSPREKVLKLLKDLMESQVPNLRICVTSRPEIDIQAALEPLTSHSISLHDEGGQTEDIENYIKSVVNTDLNMRRWKMADKEQVIKVLIEKSDGMFRWVYCQIVYLRLCLPGRIRHALDELPETLDETYERALRDINKANWEFAYRLLQCVAVAFRPLRVTELAEILSFDFKTGPIPKFYEDLRLEDPVEAVLSTTSSLLAIVDVEGSLIIQFSHYSVKEYLTSSRLAETNDIISRHYHISMTLAYTLAAQACLSILLHLDKNVVSADSLEKYPLAEYAAKYWFDHARFEGVPENVEDGMKRLFDPSKMHLGIWLWIHDPIELPPWKRTRGAVTSFWGYTLPAETPPGSPTEQAELALRPRGSSLHYAAHCGLLVIVKFLIIQHSQDVHSRCFNDKLSPLHLASRQGHGDVALVLLEHGADLTAQTKDGSTPLHARLLLEHGADATA</sequence>
<feature type="domain" description="NACHT" evidence="3">
    <location>
        <begin position="305"/>
        <end position="457"/>
    </location>
</feature>
<proteinExistence type="predicted"/>
<dbReference type="InterPro" id="IPR007111">
    <property type="entry name" value="NACHT_NTPase"/>
</dbReference>
<dbReference type="InterPro" id="IPR002110">
    <property type="entry name" value="Ankyrin_rpt"/>
</dbReference>
<organism evidence="4 5">
    <name type="scientific">Russula ochroleuca</name>
    <dbReference type="NCBI Taxonomy" id="152965"/>
    <lineage>
        <taxon>Eukaryota</taxon>
        <taxon>Fungi</taxon>
        <taxon>Dikarya</taxon>
        <taxon>Basidiomycota</taxon>
        <taxon>Agaricomycotina</taxon>
        <taxon>Agaricomycetes</taxon>
        <taxon>Russulales</taxon>
        <taxon>Russulaceae</taxon>
        <taxon>Russula</taxon>
    </lineage>
</organism>
<evidence type="ECO:0000256" key="1">
    <source>
        <dbReference type="ARBA" id="ARBA00022737"/>
    </source>
</evidence>
<evidence type="ECO:0000256" key="2">
    <source>
        <dbReference type="PROSITE-ProRule" id="PRU00023"/>
    </source>
</evidence>
<dbReference type="Gene3D" id="3.40.50.300">
    <property type="entry name" value="P-loop containing nucleotide triphosphate hydrolases"/>
    <property type="match status" value="1"/>
</dbReference>
<dbReference type="SMART" id="SM00248">
    <property type="entry name" value="ANK"/>
    <property type="match status" value="2"/>
</dbReference>
<dbReference type="Pfam" id="PF24883">
    <property type="entry name" value="NPHP3_N"/>
    <property type="match status" value="1"/>
</dbReference>
<dbReference type="Pfam" id="PF17109">
    <property type="entry name" value="Goodbye"/>
    <property type="match status" value="1"/>
</dbReference>
<name>A0A9P5T872_9AGAM</name>
<dbReference type="PANTHER" id="PTHR10039:SF16">
    <property type="entry name" value="GPI INOSITOL-DEACYLASE"/>
    <property type="match status" value="1"/>
</dbReference>
<reference evidence="4" key="1">
    <citation type="submission" date="2019-10" db="EMBL/GenBank/DDBJ databases">
        <authorList>
            <consortium name="DOE Joint Genome Institute"/>
            <person name="Kuo A."/>
            <person name="Miyauchi S."/>
            <person name="Kiss E."/>
            <person name="Drula E."/>
            <person name="Kohler A."/>
            <person name="Sanchez-Garcia M."/>
            <person name="Andreopoulos B."/>
            <person name="Barry K.W."/>
            <person name="Bonito G."/>
            <person name="Buee M."/>
            <person name="Carver A."/>
            <person name="Chen C."/>
            <person name="Cichocki N."/>
            <person name="Clum A."/>
            <person name="Culley D."/>
            <person name="Crous P.W."/>
            <person name="Fauchery L."/>
            <person name="Girlanda M."/>
            <person name="Hayes R."/>
            <person name="Keri Z."/>
            <person name="LaButti K."/>
            <person name="Lipzen A."/>
            <person name="Lombard V."/>
            <person name="Magnuson J."/>
            <person name="Maillard F."/>
            <person name="Morin E."/>
            <person name="Murat C."/>
            <person name="Nolan M."/>
            <person name="Ohm R."/>
            <person name="Pangilinan J."/>
            <person name="Pereira M."/>
            <person name="Perotto S."/>
            <person name="Peter M."/>
            <person name="Riley R."/>
            <person name="Sitrit Y."/>
            <person name="Stielow B."/>
            <person name="Szollosi G."/>
            <person name="Zifcakova L."/>
            <person name="Stursova M."/>
            <person name="Spatafora J.W."/>
            <person name="Tedersoo L."/>
            <person name="Vaario L.-M."/>
            <person name="Yamada A."/>
            <person name="Yan M."/>
            <person name="Wang P."/>
            <person name="Xu J."/>
            <person name="Bruns T."/>
            <person name="Baldrian P."/>
            <person name="Vilgalys R."/>
            <person name="Henrissat B."/>
            <person name="Grigoriev I.V."/>
            <person name="Hibbett D."/>
            <person name="Nagy L.G."/>
            <person name="Martin F.M."/>
        </authorList>
    </citation>
    <scope>NUCLEOTIDE SEQUENCE</scope>
    <source>
        <strain evidence="4">Prilba</strain>
    </source>
</reference>
<protein>
    <recommendedName>
        <fullName evidence="3">NACHT domain-containing protein</fullName>
    </recommendedName>
</protein>
<dbReference type="EMBL" id="WHVB01000009">
    <property type="protein sequence ID" value="KAF8479476.1"/>
    <property type="molecule type" value="Genomic_DNA"/>
</dbReference>
<dbReference type="PROSITE" id="PS50088">
    <property type="entry name" value="ANK_REPEAT"/>
    <property type="match status" value="1"/>
</dbReference>
<dbReference type="SUPFAM" id="SSF52540">
    <property type="entry name" value="P-loop containing nucleoside triphosphate hydrolases"/>
    <property type="match status" value="1"/>
</dbReference>
<keyword evidence="1" id="KW-0677">Repeat</keyword>
<comment type="caution">
    <text evidence="4">The sequence shown here is derived from an EMBL/GenBank/DDBJ whole genome shotgun (WGS) entry which is preliminary data.</text>
</comment>
<dbReference type="OrthoDB" id="7464126at2759"/>
<dbReference type="PROSITE" id="PS50837">
    <property type="entry name" value="NACHT"/>
    <property type="match status" value="1"/>
</dbReference>
<accession>A0A9P5T872</accession>
<gene>
    <name evidence="4" type="ORF">DFH94DRAFT_650823</name>
</gene>
<dbReference type="AlphaFoldDB" id="A0A9P5T872"/>
<dbReference type="InterPro" id="IPR031350">
    <property type="entry name" value="Goodbye_dom"/>
</dbReference>
<keyword evidence="2" id="KW-0040">ANK repeat</keyword>
<dbReference type="InterPro" id="IPR036770">
    <property type="entry name" value="Ankyrin_rpt-contain_sf"/>
</dbReference>
<dbReference type="PROSITE" id="PS50297">
    <property type="entry name" value="ANK_REP_REGION"/>
    <property type="match status" value="1"/>
</dbReference>
<feature type="non-terminal residue" evidence="4">
    <location>
        <position position="873"/>
    </location>
</feature>
<evidence type="ECO:0000313" key="4">
    <source>
        <dbReference type="EMBL" id="KAF8479476.1"/>
    </source>
</evidence>
<dbReference type="Proteomes" id="UP000759537">
    <property type="component" value="Unassembled WGS sequence"/>
</dbReference>
<evidence type="ECO:0000259" key="3">
    <source>
        <dbReference type="PROSITE" id="PS50837"/>
    </source>
</evidence>
<dbReference type="PANTHER" id="PTHR10039">
    <property type="entry name" value="AMELOGENIN"/>
    <property type="match status" value="1"/>
</dbReference>
<keyword evidence="5" id="KW-1185">Reference proteome</keyword>
<dbReference type="Gene3D" id="1.25.40.20">
    <property type="entry name" value="Ankyrin repeat-containing domain"/>
    <property type="match status" value="1"/>
</dbReference>